<gene>
    <name evidence="1" type="ORF">HELGO_WM14007</name>
</gene>
<sequence>MTYYLDIKLMPKKEIRENVLLNQVYTAFHKRLYDLKSKDIAVSFPEYRFKLGRLFRIHGTKEALEKLNEKDWLGKYKEFSKTSNIEEVPTNVQHRTVSRVQQNMTEAKLRRLIKRGTIPEEDVKKYRIKMLQGGLENPYVELVSMSNGQLHRRFIEFGEFQEVEVKDEFDLFGLSKVSTIPWF</sequence>
<proteinExistence type="predicted"/>
<dbReference type="AlphaFoldDB" id="A0A6S6SET4"/>
<dbReference type="InterPro" id="IPR013396">
    <property type="entry name" value="CRISPR-assoc_prot_Csy4"/>
</dbReference>
<dbReference type="EMBL" id="CACVAP010000041">
    <property type="protein sequence ID" value="CAA6803877.1"/>
    <property type="molecule type" value="Genomic_DNA"/>
</dbReference>
<reference evidence="1" key="1">
    <citation type="submission" date="2020-01" db="EMBL/GenBank/DDBJ databases">
        <authorList>
            <person name="Meier V. D."/>
            <person name="Meier V D."/>
        </authorList>
    </citation>
    <scope>NUCLEOTIDE SEQUENCE</scope>
    <source>
        <strain evidence="1">HLG_WM_MAG_06</strain>
    </source>
</reference>
<dbReference type="Gene3D" id="3.30.70.2540">
    <property type="entry name" value="CRISPR-associated endoribonuclease Cas6/Csy4"/>
    <property type="match status" value="1"/>
</dbReference>
<dbReference type="GO" id="GO:0043571">
    <property type="term" value="P:maintenance of CRISPR repeat elements"/>
    <property type="evidence" value="ECO:0007669"/>
    <property type="project" value="InterPro"/>
</dbReference>
<organism evidence="1">
    <name type="scientific">uncultured Sulfurovum sp</name>
    <dbReference type="NCBI Taxonomy" id="269237"/>
    <lineage>
        <taxon>Bacteria</taxon>
        <taxon>Pseudomonadati</taxon>
        <taxon>Campylobacterota</taxon>
        <taxon>Epsilonproteobacteria</taxon>
        <taxon>Campylobacterales</taxon>
        <taxon>Sulfurovaceae</taxon>
        <taxon>Sulfurovum</taxon>
        <taxon>environmental samples</taxon>
    </lineage>
</organism>
<evidence type="ECO:0000313" key="1">
    <source>
        <dbReference type="EMBL" id="CAA6803877.1"/>
    </source>
</evidence>
<protein>
    <submittedName>
        <fullName evidence="1">CRISPR-associated protein, Csy4 family</fullName>
    </submittedName>
</protein>
<name>A0A6S6SET4_9BACT</name>
<dbReference type="InterPro" id="IPR042564">
    <property type="entry name" value="CRISPR-Cas6/Csy4_sf"/>
</dbReference>
<dbReference type="CDD" id="cd09739">
    <property type="entry name" value="Cas6_I-F"/>
    <property type="match status" value="1"/>
</dbReference>
<accession>A0A6S6SET4</accession>
<dbReference type="NCBIfam" id="TIGR02563">
    <property type="entry name" value="cas_Csy4"/>
    <property type="match status" value="1"/>
</dbReference>
<dbReference type="Pfam" id="PF09618">
    <property type="entry name" value="Cas_Csy4"/>
    <property type="match status" value="1"/>
</dbReference>
<dbReference type="GO" id="GO:0004519">
    <property type="term" value="F:endonuclease activity"/>
    <property type="evidence" value="ECO:0007669"/>
    <property type="project" value="InterPro"/>
</dbReference>